<comment type="similarity">
    <text evidence="1">Belongs to the proteasome subunit S9 family.</text>
</comment>
<evidence type="ECO:0000256" key="2">
    <source>
        <dbReference type="ARBA" id="ARBA00022942"/>
    </source>
</evidence>
<evidence type="ECO:0000256" key="4">
    <source>
        <dbReference type="ARBA" id="ARBA00069091"/>
    </source>
</evidence>
<dbReference type="AlphaFoldDB" id="A2DYJ9"/>
<protein>
    <recommendedName>
        <fullName evidence="4">Probable 26S proteasome regulatory subunit rpn-6.2</fullName>
    </recommendedName>
</protein>
<reference evidence="6" key="1">
    <citation type="submission" date="2006-10" db="EMBL/GenBank/DDBJ databases">
        <authorList>
            <person name="Amadeo P."/>
            <person name="Zhao Q."/>
            <person name="Wortman J."/>
            <person name="Fraser-Liggett C."/>
            <person name="Carlton J."/>
        </authorList>
    </citation>
    <scope>NUCLEOTIDE SEQUENCE</scope>
    <source>
        <strain evidence="6">G3</strain>
    </source>
</reference>
<dbReference type="InterPro" id="IPR050871">
    <property type="entry name" value="26S_Proteasome/COP9_Components"/>
</dbReference>
<dbReference type="InterPro" id="IPR011990">
    <property type="entry name" value="TPR-like_helical_dom_sf"/>
</dbReference>
<dbReference type="PANTHER" id="PTHR10678">
    <property type="entry name" value="26S PROTEASOME NON-ATPASE REGULATORY SUBUNIT 11/COP9 SIGNALOSOME COMPLEX SUBUNIT 2"/>
    <property type="match status" value="1"/>
</dbReference>
<comment type="function">
    <text evidence="3">Component of the lid subcomplex of the 26S proteasome, a multiprotein complex involved in the ATP-dependent degradation of ubiquitinated proteins. In the complex, rpn-6.2 is required for proteasome assembly.</text>
</comment>
<dbReference type="InParanoid" id="A2DYJ9"/>
<dbReference type="STRING" id="5722.A2DYJ9"/>
<dbReference type="Proteomes" id="UP000001542">
    <property type="component" value="Unassembled WGS sequence"/>
</dbReference>
<evidence type="ECO:0000313" key="6">
    <source>
        <dbReference type="EMBL" id="EAY14534.1"/>
    </source>
</evidence>
<dbReference type="VEuPathDB" id="TrichDB:TVAG_388670"/>
<proteinExistence type="inferred from homology"/>
<dbReference type="SUPFAM" id="SSF48452">
    <property type="entry name" value="TPR-like"/>
    <property type="match status" value="1"/>
</dbReference>
<dbReference type="SMART" id="SM00753">
    <property type="entry name" value="PAM"/>
    <property type="match status" value="1"/>
</dbReference>
<dbReference type="VEuPathDB" id="TrichDB:TVAGG3_0320980"/>
<dbReference type="SUPFAM" id="SSF46785">
    <property type="entry name" value="Winged helix' DNA-binding domain"/>
    <property type="match status" value="1"/>
</dbReference>
<dbReference type="GO" id="GO:0008541">
    <property type="term" value="C:proteasome regulatory particle, lid subcomplex"/>
    <property type="evidence" value="ECO:0000318"/>
    <property type="project" value="GO_Central"/>
</dbReference>
<keyword evidence="2" id="KW-0647">Proteasome</keyword>
<dbReference type="SMR" id="A2DYJ9"/>
<evidence type="ECO:0000259" key="5">
    <source>
        <dbReference type="PROSITE" id="PS50250"/>
    </source>
</evidence>
<organism evidence="6 7">
    <name type="scientific">Trichomonas vaginalis (strain ATCC PRA-98 / G3)</name>
    <dbReference type="NCBI Taxonomy" id="412133"/>
    <lineage>
        <taxon>Eukaryota</taxon>
        <taxon>Metamonada</taxon>
        <taxon>Parabasalia</taxon>
        <taxon>Trichomonadida</taxon>
        <taxon>Trichomonadidae</taxon>
        <taxon>Trichomonas</taxon>
    </lineage>
</organism>
<dbReference type="FunFam" id="1.25.40.570:FF:000019">
    <property type="entry name" value="Proteasome regulatory non-ATPase subunit 6"/>
    <property type="match status" value="1"/>
</dbReference>
<dbReference type="InterPro" id="IPR036390">
    <property type="entry name" value="WH_DNA-bd_sf"/>
</dbReference>
<evidence type="ECO:0000256" key="1">
    <source>
        <dbReference type="ARBA" id="ARBA00007454"/>
    </source>
</evidence>
<dbReference type="GO" id="GO:0005198">
    <property type="term" value="F:structural molecule activity"/>
    <property type="evidence" value="ECO:0000318"/>
    <property type="project" value="GO_Central"/>
</dbReference>
<dbReference type="FunCoup" id="A2DYJ9">
    <property type="interactions" value="766"/>
</dbReference>
<dbReference type="RefSeq" id="XP_001326757.1">
    <property type="nucleotide sequence ID" value="XM_001326722.1"/>
</dbReference>
<dbReference type="Pfam" id="PF01399">
    <property type="entry name" value="PCI"/>
    <property type="match status" value="1"/>
</dbReference>
<evidence type="ECO:0000313" key="7">
    <source>
        <dbReference type="Proteomes" id="UP000001542"/>
    </source>
</evidence>
<reference evidence="6" key="2">
    <citation type="journal article" date="2007" name="Science">
        <title>Draft genome sequence of the sexually transmitted pathogen Trichomonas vaginalis.</title>
        <authorList>
            <person name="Carlton J.M."/>
            <person name="Hirt R.P."/>
            <person name="Silva J.C."/>
            <person name="Delcher A.L."/>
            <person name="Schatz M."/>
            <person name="Zhao Q."/>
            <person name="Wortman J.R."/>
            <person name="Bidwell S.L."/>
            <person name="Alsmark U.C.M."/>
            <person name="Besteiro S."/>
            <person name="Sicheritz-Ponten T."/>
            <person name="Noel C.J."/>
            <person name="Dacks J.B."/>
            <person name="Foster P.G."/>
            <person name="Simillion C."/>
            <person name="Van de Peer Y."/>
            <person name="Miranda-Saavedra D."/>
            <person name="Barton G.J."/>
            <person name="Westrop G.D."/>
            <person name="Mueller S."/>
            <person name="Dessi D."/>
            <person name="Fiori P.L."/>
            <person name="Ren Q."/>
            <person name="Paulsen I."/>
            <person name="Zhang H."/>
            <person name="Bastida-Corcuera F.D."/>
            <person name="Simoes-Barbosa A."/>
            <person name="Brown M.T."/>
            <person name="Hayes R.D."/>
            <person name="Mukherjee M."/>
            <person name="Okumura C.Y."/>
            <person name="Schneider R."/>
            <person name="Smith A.J."/>
            <person name="Vanacova S."/>
            <person name="Villalvazo M."/>
            <person name="Haas B.J."/>
            <person name="Pertea M."/>
            <person name="Feldblyum T.V."/>
            <person name="Utterback T.R."/>
            <person name="Shu C.L."/>
            <person name="Osoegawa K."/>
            <person name="de Jong P.J."/>
            <person name="Hrdy I."/>
            <person name="Horvathova L."/>
            <person name="Zubacova Z."/>
            <person name="Dolezal P."/>
            <person name="Malik S.B."/>
            <person name="Logsdon J.M. Jr."/>
            <person name="Henze K."/>
            <person name="Gupta A."/>
            <person name="Wang C.C."/>
            <person name="Dunne R.L."/>
            <person name="Upcroft J.A."/>
            <person name="Upcroft P."/>
            <person name="White O."/>
            <person name="Salzberg S.L."/>
            <person name="Tang P."/>
            <person name="Chiu C.-H."/>
            <person name="Lee Y.-S."/>
            <person name="Embley T.M."/>
            <person name="Coombs G.H."/>
            <person name="Mottram J.C."/>
            <person name="Tachezy J."/>
            <person name="Fraser-Liggett C.M."/>
            <person name="Johnson P.J."/>
        </authorList>
    </citation>
    <scope>NUCLEOTIDE SEQUENCE [LARGE SCALE GENOMIC DNA]</scope>
    <source>
        <strain evidence="6">G3</strain>
    </source>
</reference>
<gene>
    <name evidence="6" type="ORF">TVAG_388670</name>
</gene>
<dbReference type="InterPro" id="IPR000717">
    <property type="entry name" value="PCI_dom"/>
</dbReference>
<dbReference type="OMA" id="ESKIYHA"/>
<dbReference type="Pfam" id="PF18055">
    <property type="entry name" value="RPN6_N"/>
    <property type="match status" value="1"/>
</dbReference>
<dbReference type="eggNOG" id="KOG1463">
    <property type="taxonomic scope" value="Eukaryota"/>
</dbReference>
<dbReference type="EMBL" id="DS113269">
    <property type="protein sequence ID" value="EAY14534.1"/>
    <property type="molecule type" value="Genomic_DNA"/>
</dbReference>
<evidence type="ECO:0000256" key="3">
    <source>
        <dbReference type="ARBA" id="ARBA00056935"/>
    </source>
</evidence>
<sequence length="435" mass="48967">MDNEIPFVERLGNIVDPKDPNVPLTQRAALLEDLIDEVIQDGAHIEERVGDFEQVLNHLLETYVQLANSEKFATLLDHLAEYFTKIPKARTAKLVRIIIQALRKVPGTLEIQADLCQKWITWAKDQERTLLRQRLETELSEILLEQHKYNEAIEILQRLTAELRKVDHKSQLIEVHLIESRTFRGLGDFSRAKASLTAARTNAAAVYTAPLLQGQLDLESGILFNDDGDYRTASSYFAEAFDAFANAGDPLALDALKYRLLCRILDGKASECPAIEAAAAIFLQNSKNAIVQKNTQIETMLEIARASEAKSLHDLLDVIKKRKDDLNADPVVASNVKNLINSLEEQHLLRIVKPYSAVQLSRIAELIHLDVEQVEAKLVQMILDQKLKASINQADGILNIFEDEEANEILTESIDLIENMDGVVDALYNRCKLMN</sequence>
<dbReference type="KEGG" id="tva:4772524"/>
<dbReference type="Gene3D" id="1.25.40.570">
    <property type="match status" value="1"/>
</dbReference>
<keyword evidence="7" id="KW-1185">Reference proteome</keyword>
<dbReference type="GO" id="GO:0006511">
    <property type="term" value="P:ubiquitin-dependent protein catabolic process"/>
    <property type="evidence" value="ECO:0000318"/>
    <property type="project" value="GO_Central"/>
</dbReference>
<name>A2DYJ9_TRIV3</name>
<dbReference type="PROSITE" id="PS50250">
    <property type="entry name" value="PCI"/>
    <property type="match status" value="1"/>
</dbReference>
<feature type="domain" description="PCI" evidence="5">
    <location>
        <begin position="229"/>
        <end position="405"/>
    </location>
</feature>
<accession>A2DYJ9</accession>
<dbReference type="OrthoDB" id="1418352at2759"/>
<dbReference type="InterPro" id="IPR040773">
    <property type="entry name" value="Rpn6_N"/>
</dbReference>
<dbReference type="SMART" id="SM00088">
    <property type="entry name" value="PINT"/>
    <property type="match status" value="1"/>
</dbReference>